<dbReference type="Proteomes" id="UP001371224">
    <property type="component" value="Unassembled WGS sequence"/>
</dbReference>
<dbReference type="EMBL" id="JBBDGM010000012">
    <property type="protein sequence ID" value="MEJ1089310.1"/>
    <property type="molecule type" value="Genomic_DNA"/>
</dbReference>
<evidence type="ECO:0000313" key="3">
    <source>
        <dbReference type="EMBL" id="MEJ1089310.1"/>
    </source>
</evidence>
<feature type="transmembrane region" description="Helical" evidence="2">
    <location>
        <begin position="122"/>
        <end position="143"/>
    </location>
</feature>
<proteinExistence type="predicted"/>
<protein>
    <submittedName>
        <fullName evidence="3">Uncharacterized protein</fullName>
    </submittedName>
</protein>
<evidence type="ECO:0000313" key="4">
    <source>
        <dbReference type="Proteomes" id="UP001371224"/>
    </source>
</evidence>
<keyword evidence="4" id="KW-1185">Reference proteome</keyword>
<feature type="compositionally biased region" description="Low complexity" evidence="1">
    <location>
        <begin position="38"/>
        <end position="48"/>
    </location>
</feature>
<keyword evidence="2" id="KW-0472">Membrane</keyword>
<gene>
    <name evidence="3" type="ORF">WDU99_13395</name>
</gene>
<feature type="compositionally biased region" description="Basic and acidic residues" evidence="1">
    <location>
        <begin position="1"/>
        <end position="17"/>
    </location>
</feature>
<evidence type="ECO:0000256" key="1">
    <source>
        <dbReference type="SAM" id="MobiDB-lite"/>
    </source>
</evidence>
<organism evidence="3 4">
    <name type="scientific">Microbacterium bandirmense</name>
    <dbReference type="NCBI Taxonomy" id="3122050"/>
    <lineage>
        <taxon>Bacteria</taxon>
        <taxon>Bacillati</taxon>
        <taxon>Actinomycetota</taxon>
        <taxon>Actinomycetes</taxon>
        <taxon>Micrococcales</taxon>
        <taxon>Microbacteriaceae</taxon>
        <taxon>Microbacterium</taxon>
    </lineage>
</organism>
<name>A0ABU8LE61_9MICO</name>
<keyword evidence="2" id="KW-1133">Transmembrane helix</keyword>
<evidence type="ECO:0000256" key="2">
    <source>
        <dbReference type="SAM" id="Phobius"/>
    </source>
</evidence>
<accession>A0ABU8LE61</accession>
<keyword evidence="2" id="KW-0812">Transmembrane</keyword>
<feature type="region of interest" description="Disordered" evidence="1">
    <location>
        <begin position="1"/>
        <end position="119"/>
    </location>
</feature>
<comment type="caution">
    <text evidence="3">The sequence shown here is derived from an EMBL/GenBank/DDBJ whole genome shotgun (WGS) entry which is preliminary data.</text>
</comment>
<reference evidence="3 4" key="1">
    <citation type="submission" date="2024-02" db="EMBL/GenBank/DDBJ databases">
        <authorList>
            <person name="Saticioglu I.B."/>
        </authorList>
    </citation>
    <scope>NUCLEOTIDE SEQUENCE [LARGE SCALE GENOMIC DNA]</scope>
    <source>
        <strain evidence="3 4">Mu-80</strain>
    </source>
</reference>
<dbReference type="RefSeq" id="WP_337332955.1">
    <property type="nucleotide sequence ID" value="NZ_JBBDGM010000012.1"/>
</dbReference>
<sequence length="384" mass="41917">MYDEADGARRRELERRAYAPGGALSDAEAEELRELSRRPVVLPLVPERPSSRSAVPERGAQRRDEGRSGTAVGDAPVPDQDVRSPLPVPERGAERRDEGAPADPEAPTEPDAPAPPKRRRRWLAPVAAGAALLIGFGGGWLAFGGEDAEPMTDAQREIWLELQASDRYDPGSVELIGAQHGVDAWHALSEDGDNECLILTGPDHDPSPACVPQNLARENPYALQASTNFEEDGAQIMVWASIIEDIHGERTVTMQRQNVSDGWDWRSTYTEEELPIAEFLDEEGFDGNSLTLLGYDEKTPVWLSQYNSACLLVATADEMIAQACDEPDTEQNIELQLPDRVYRVTMGSMRGPTLTIIRTPDPVVCDVDSGYCATADDKTGELGG</sequence>